<protein>
    <recommendedName>
        <fullName evidence="2">FH2 domain-containing protein</fullName>
    </recommendedName>
</protein>
<feature type="domain" description="FH2" evidence="2">
    <location>
        <begin position="1"/>
        <end position="307"/>
    </location>
</feature>
<feature type="compositionally biased region" description="Low complexity" evidence="1">
    <location>
        <begin position="442"/>
        <end position="462"/>
    </location>
</feature>
<feature type="compositionally biased region" description="Low complexity" evidence="1">
    <location>
        <begin position="385"/>
        <end position="402"/>
    </location>
</feature>
<evidence type="ECO:0000256" key="1">
    <source>
        <dbReference type="SAM" id="MobiDB-lite"/>
    </source>
</evidence>
<evidence type="ECO:0000259" key="2">
    <source>
        <dbReference type="PROSITE" id="PS51444"/>
    </source>
</evidence>
<feature type="compositionally biased region" description="Low complexity" evidence="1">
    <location>
        <begin position="609"/>
        <end position="623"/>
    </location>
</feature>
<dbReference type="Gene3D" id="1.20.58.2220">
    <property type="entry name" value="Formin, FH2 domain"/>
    <property type="match status" value="1"/>
</dbReference>
<feature type="region of interest" description="Disordered" evidence="1">
    <location>
        <begin position="868"/>
        <end position="925"/>
    </location>
</feature>
<feature type="region of interest" description="Disordered" evidence="1">
    <location>
        <begin position="489"/>
        <end position="526"/>
    </location>
</feature>
<dbReference type="EMBL" id="JALJOU010000038">
    <property type="protein sequence ID" value="KAK9832780.1"/>
    <property type="molecule type" value="Genomic_DNA"/>
</dbReference>
<feature type="compositionally biased region" description="Gly residues" evidence="1">
    <location>
        <begin position="463"/>
        <end position="476"/>
    </location>
</feature>
<feature type="compositionally biased region" description="Low complexity" evidence="1">
    <location>
        <begin position="705"/>
        <end position="726"/>
    </location>
</feature>
<dbReference type="SUPFAM" id="SSF101447">
    <property type="entry name" value="Formin homology 2 domain (FH2 domain)"/>
    <property type="match status" value="1"/>
</dbReference>
<dbReference type="PROSITE" id="PS51444">
    <property type="entry name" value="FH2"/>
    <property type="match status" value="1"/>
</dbReference>
<feature type="region of interest" description="Disordered" evidence="1">
    <location>
        <begin position="385"/>
        <end position="477"/>
    </location>
</feature>
<keyword evidence="4" id="KW-1185">Reference proteome</keyword>
<dbReference type="Proteomes" id="UP001445335">
    <property type="component" value="Unassembled WGS sequence"/>
</dbReference>
<dbReference type="InterPro" id="IPR051425">
    <property type="entry name" value="Formin_Homology"/>
</dbReference>
<dbReference type="Pfam" id="PF02181">
    <property type="entry name" value="FH2"/>
    <property type="match status" value="1"/>
</dbReference>
<dbReference type="InterPro" id="IPR042201">
    <property type="entry name" value="FH2_Formin_sf"/>
</dbReference>
<comment type="caution">
    <text evidence="3">The sequence shown here is derived from an EMBL/GenBank/DDBJ whole genome shotgun (WGS) entry which is preliminary data.</text>
</comment>
<name>A0AAW1RGJ6_9CHLO</name>
<sequence>VRAALLGMGEEGARQLDDEQLAGLAGCLPGEDEAAALAPHAASPAGLGVAEQIMLALMAVPRAAERLAAARLQRQFPSRLDGLRTCAAVLQAACSEVRACGVLPLVLRVALAAGNFLNAGSRAGAAAGFQVGALLKLREVRATGARGQTLLHYVAREVARHRAGAAPDLTAALPSAPAAARTGFAALQAEAAELRCMLEALEGLAAEAPAGSAGSVGGGSDCFGVAMARFRRDGLEQLGGAEGALAAALGDAAALTAYPEDRHLLQADKGGGERAKRLRAQHRASVPVFSIRPAAAARGAGRAARTPLAFRPLAAAREDFLSGLEGAAEMATPPEAEILPARPAANAGARRSVNGLRMGLSPVAEAPASGGFRTGFVRSASLDAAGRGAGSSGPSPDSMSLSRYQPLLSPGPATSRAERAAARAAAAAGSRSWDPNGPWDPPATAASAAAGTDADSGAAAARGAGGGTPNGQGGVQEGLFTPLIMQRLGEGLPRYPDPTPGGTQEGNAAQGQSGADAGRTLAGLPGVPLGGLRGSYGSHAGSKLPATPEMQAIRALARPPQAWEAPLLAGHRESDTGTLEAAVVGRGDHACHKAPLAPVVEHEDPTLARAAAPSPGAGPLRASMQGLGAASPKMTLPPLGPGPLRASLEPLRASLEALSALPQPYGPQSRQAGQGHADPKPDHNPDPKPDAAGDLITFTPGAGAGPPKDAAGKPSAAALQQAAGSGVTRSMEVKPWETFGIGDPAPACREGAACVMPSTEGQPCEPFGEADAAPARREGPLEAQLRRSVEARLRADGGDDPVHREGPLGAQLRRSVEARLCADGDGSAATALEQASTGTSLTIHTRHTMAPGLRAAWALATLLGLSSQQHRTQSPQSWTQSPQNWNSNSGGSWGSSTPTPTPSQPPPSPPPAAQSHAPTISPGASASANNLLLGFPALNNVPGQAGPPQGSGLDCPGQVCPATYTVHQDCVRAKQCYCCGAGGGGAKCVVSGQTKLNGC</sequence>
<feature type="compositionally biased region" description="Basic and acidic residues" evidence="1">
    <location>
        <begin position="677"/>
        <end position="691"/>
    </location>
</feature>
<dbReference type="AlphaFoldDB" id="A0AAW1RGJ6"/>
<reference evidence="3 4" key="1">
    <citation type="journal article" date="2024" name="Nat. Commun.">
        <title>Phylogenomics reveals the evolutionary origins of lichenization in chlorophyte algae.</title>
        <authorList>
            <person name="Puginier C."/>
            <person name="Libourel C."/>
            <person name="Otte J."/>
            <person name="Skaloud P."/>
            <person name="Haon M."/>
            <person name="Grisel S."/>
            <person name="Petersen M."/>
            <person name="Berrin J.G."/>
            <person name="Delaux P.M."/>
            <person name="Dal Grande F."/>
            <person name="Keller J."/>
        </authorList>
    </citation>
    <scope>NUCLEOTIDE SEQUENCE [LARGE SCALE GENOMIC DNA]</scope>
    <source>
        <strain evidence="3 4">SAG 245.80</strain>
    </source>
</reference>
<evidence type="ECO:0000313" key="4">
    <source>
        <dbReference type="Proteomes" id="UP001445335"/>
    </source>
</evidence>
<feature type="compositionally biased region" description="Low complexity" evidence="1">
    <location>
        <begin position="422"/>
        <end position="432"/>
    </location>
</feature>
<dbReference type="PANTHER" id="PTHR45725">
    <property type="entry name" value="FORMIN HOMOLOGY 2 FAMILY MEMBER"/>
    <property type="match status" value="1"/>
</dbReference>
<feature type="region of interest" description="Disordered" evidence="1">
    <location>
        <begin position="662"/>
        <end position="731"/>
    </location>
</feature>
<feature type="compositionally biased region" description="Pro residues" evidence="1">
    <location>
        <begin position="899"/>
        <end position="912"/>
    </location>
</feature>
<feature type="compositionally biased region" description="Low complexity" evidence="1">
    <location>
        <begin position="872"/>
        <end position="898"/>
    </location>
</feature>
<feature type="compositionally biased region" description="Polar residues" evidence="1">
    <location>
        <begin position="501"/>
        <end position="513"/>
    </location>
</feature>
<accession>A0AAW1RGJ6</accession>
<gene>
    <name evidence="3" type="ORF">WJX81_000595</name>
</gene>
<dbReference type="InterPro" id="IPR015425">
    <property type="entry name" value="FH2_Formin"/>
</dbReference>
<organism evidence="3 4">
    <name type="scientific">Elliptochloris bilobata</name>
    <dbReference type="NCBI Taxonomy" id="381761"/>
    <lineage>
        <taxon>Eukaryota</taxon>
        <taxon>Viridiplantae</taxon>
        <taxon>Chlorophyta</taxon>
        <taxon>core chlorophytes</taxon>
        <taxon>Trebouxiophyceae</taxon>
        <taxon>Trebouxiophyceae incertae sedis</taxon>
        <taxon>Elliptochloris clade</taxon>
        <taxon>Elliptochloris</taxon>
    </lineage>
</organism>
<proteinExistence type="predicted"/>
<feature type="region of interest" description="Disordered" evidence="1">
    <location>
        <begin position="609"/>
        <end position="645"/>
    </location>
</feature>
<feature type="compositionally biased region" description="Polar residues" evidence="1">
    <location>
        <begin position="916"/>
        <end position="925"/>
    </location>
</feature>
<feature type="non-terminal residue" evidence="3">
    <location>
        <position position="1"/>
    </location>
</feature>
<evidence type="ECO:0000313" key="3">
    <source>
        <dbReference type="EMBL" id="KAK9832780.1"/>
    </source>
</evidence>
<dbReference type="PANTHER" id="PTHR45725:SF1">
    <property type="entry name" value="DISHEVELLED ASSOCIATED ACTIVATOR OF MORPHOGENESIS, ISOFORM D"/>
    <property type="match status" value="1"/>
</dbReference>